<dbReference type="OrthoDB" id="194358at2759"/>
<evidence type="ECO:0000259" key="3">
    <source>
        <dbReference type="Pfam" id="PF06985"/>
    </source>
</evidence>
<proteinExistence type="predicted"/>
<name>A0A9P6VJE5_9HELO</name>
<feature type="coiled-coil region" evidence="1">
    <location>
        <begin position="777"/>
        <end position="804"/>
    </location>
</feature>
<evidence type="ECO:0000256" key="2">
    <source>
        <dbReference type="SAM" id="MobiDB-lite"/>
    </source>
</evidence>
<evidence type="ECO:0000313" key="4">
    <source>
        <dbReference type="EMBL" id="KAG0648879.1"/>
    </source>
</evidence>
<evidence type="ECO:0000313" key="5">
    <source>
        <dbReference type="Proteomes" id="UP000785200"/>
    </source>
</evidence>
<keyword evidence="1" id="KW-0175">Coiled coil</keyword>
<feature type="region of interest" description="Disordered" evidence="2">
    <location>
        <begin position="1"/>
        <end position="60"/>
    </location>
</feature>
<feature type="compositionally biased region" description="Basic residues" evidence="2">
    <location>
        <begin position="21"/>
        <end position="35"/>
    </location>
</feature>
<dbReference type="InterPro" id="IPR010730">
    <property type="entry name" value="HET"/>
</dbReference>
<dbReference type="PANTHER" id="PTHR24148">
    <property type="entry name" value="ANKYRIN REPEAT DOMAIN-CONTAINING PROTEIN 39 HOMOLOG-RELATED"/>
    <property type="match status" value="1"/>
</dbReference>
<dbReference type="Pfam" id="PF26639">
    <property type="entry name" value="Het-6_barrel"/>
    <property type="match status" value="1"/>
</dbReference>
<sequence>MKRITKSTPGLWHRPSWPRPTTKKSKKRKRVKKLAKTSEVTPEPPDLSSSRPPDKMRPVRPLYEYSPLDPARNEIRLLQLPPLSPSRTWNDAQLAAINNTEATLIHVSLGETPEYEALSYRWSPYNDAALIIIDSYSFWISSTLKSALEQLRVPTKSKLVWVDALCINQKDPEERNDQVSKMRRIYSQATEVIAWLGDSTHFAPGTFSLIQDLYDHIEDSPYVEGVLLDNKNDRQWSELTWILGLEYWKRIWVIQEVNSAPKMTLRYGTQTIDWEVFATVQNKISLSANARTYARGHEINLWQTILNGGPKVLNLPASDDPGPPSLSKVLTFFNSHLSTDPRDMVYALIGVTSARDDPMMQIDYSSSVRQVYISVIDYVLKREVKLDVICGKLTWTSIPNLPSWTPDWASGFLRYFRPMIVRPLGAKSFSASKDLPAQATIDTDRGLLRARGFRLDAVSVLGQPTNLQGTSNFGNMVVAVLGWYEMLEITDDDDDTAGYYEAAFLKTIMCDTDGNDPKLLKRILGAFARIGSNVEVPVPLRLAKHESVLFESVSWVESWMRFACGCLTGRRFFVSEQGLMGLCPENYQDGDIIAVLLGCAVPLLLRPFDEGDFELVGANQIGEFITERYVRFNVNDLGRIAAEAVGAKSCVGVEKYPDGMYNKTLLLTMDNGTQVVWKIPDPHTGKPHSTTASEVAIMDFAGNVLGTPLLFIDSLLNLYGPGAPHRRRIYHPGSVPGIEVERVRPSMKVTDRLPIVQTIACFQKAWISISFGKFSSLYYARDKKERAKDQKERVEKELLHVDANGVDVKNADFAICPSTSRELTE</sequence>
<dbReference type="EMBL" id="VNKQ01000009">
    <property type="protein sequence ID" value="KAG0648879.1"/>
    <property type="molecule type" value="Genomic_DNA"/>
</dbReference>
<feature type="domain" description="Heterokaryon incompatibility" evidence="3">
    <location>
        <begin position="115"/>
        <end position="256"/>
    </location>
</feature>
<dbReference type="Proteomes" id="UP000785200">
    <property type="component" value="Unassembled WGS sequence"/>
</dbReference>
<dbReference type="Pfam" id="PF06985">
    <property type="entry name" value="HET"/>
    <property type="match status" value="1"/>
</dbReference>
<dbReference type="InterPro" id="IPR052895">
    <property type="entry name" value="HetReg/Transcr_Mod"/>
</dbReference>
<keyword evidence="5" id="KW-1185">Reference proteome</keyword>
<dbReference type="PANTHER" id="PTHR24148:SF64">
    <property type="entry name" value="HETEROKARYON INCOMPATIBILITY DOMAIN-CONTAINING PROTEIN"/>
    <property type="match status" value="1"/>
</dbReference>
<organism evidence="4 5">
    <name type="scientific">Hyphodiscus hymeniophilus</name>
    <dbReference type="NCBI Taxonomy" id="353542"/>
    <lineage>
        <taxon>Eukaryota</taxon>
        <taxon>Fungi</taxon>
        <taxon>Dikarya</taxon>
        <taxon>Ascomycota</taxon>
        <taxon>Pezizomycotina</taxon>
        <taxon>Leotiomycetes</taxon>
        <taxon>Helotiales</taxon>
        <taxon>Hyphodiscaceae</taxon>
        <taxon>Hyphodiscus</taxon>
    </lineage>
</organism>
<comment type="caution">
    <text evidence="4">The sequence shown here is derived from an EMBL/GenBank/DDBJ whole genome shotgun (WGS) entry which is preliminary data.</text>
</comment>
<evidence type="ECO:0000256" key="1">
    <source>
        <dbReference type="SAM" id="Coils"/>
    </source>
</evidence>
<reference evidence="4" key="1">
    <citation type="submission" date="2019-07" db="EMBL/GenBank/DDBJ databases">
        <title>Hyphodiscus hymeniophilus genome sequencing and assembly.</title>
        <authorList>
            <person name="Kramer G."/>
            <person name="Nodwell J."/>
        </authorList>
    </citation>
    <scope>NUCLEOTIDE SEQUENCE</scope>
    <source>
        <strain evidence="4">ATCC 34498</strain>
    </source>
</reference>
<accession>A0A9P6VJE5</accession>
<dbReference type="AlphaFoldDB" id="A0A9P6VJE5"/>
<protein>
    <submittedName>
        <fullName evidence="4">Heterokaryon incompatibility</fullName>
    </submittedName>
</protein>
<gene>
    <name evidence="4" type="ORF">D0Z07_4631</name>
</gene>